<proteinExistence type="predicted"/>
<dbReference type="EMBL" id="CARXXK010000001">
    <property type="protein sequence ID" value="CAI6350150.1"/>
    <property type="molecule type" value="Genomic_DNA"/>
</dbReference>
<feature type="region of interest" description="Disordered" evidence="1">
    <location>
        <begin position="397"/>
        <end position="451"/>
    </location>
</feature>
<name>A0AAV0W2U3_9HEMI</name>
<accession>A0AAV0W2U3</accession>
<feature type="compositionally biased region" description="Basic and acidic residues" evidence="1">
    <location>
        <begin position="229"/>
        <end position="242"/>
    </location>
</feature>
<reference evidence="2 3" key="1">
    <citation type="submission" date="2023-01" db="EMBL/GenBank/DDBJ databases">
        <authorList>
            <person name="Whitehead M."/>
        </authorList>
    </citation>
    <scope>NUCLEOTIDE SEQUENCE [LARGE SCALE GENOMIC DNA]</scope>
</reference>
<feature type="compositionally biased region" description="Polar residues" evidence="1">
    <location>
        <begin position="401"/>
        <end position="420"/>
    </location>
</feature>
<organism evidence="2 3">
    <name type="scientific">Macrosiphum euphorbiae</name>
    <name type="common">potato aphid</name>
    <dbReference type="NCBI Taxonomy" id="13131"/>
    <lineage>
        <taxon>Eukaryota</taxon>
        <taxon>Metazoa</taxon>
        <taxon>Ecdysozoa</taxon>
        <taxon>Arthropoda</taxon>
        <taxon>Hexapoda</taxon>
        <taxon>Insecta</taxon>
        <taxon>Pterygota</taxon>
        <taxon>Neoptera</taxon>
        <taxon>Paraneoptera</taxon>
        <taxon>Hemiptera</taxon>
        <taxon>Sternorrhyncha</taxon>
        <taxon>Aphidomorpha</taxon>
        <taxon>Aphidoidea</taxon>
        <taxon>Aphididae</taxon>
        <taxon>Macrosiphini</taxon>
        <taxon>Macrosiphum</taxon>
    </lineage>
</organism>
<gene>
    <name evidence="2" type="ORF">MEUPH1_LOCUS6641</name>
</gene>
<sequence>MKATFTHMLFATNLTGECQWLLDDITLLSNMDSKSRATIHAIRAAVFTEYGGSRHIFKRACKSAKKACDLDPNTSHWFYIHSIALTTQRQFIQSHKSYPTDSEINAIQQAILLSDGKNTAFNYHRMILDKDTAIQYYHDNENNHDKLWIEKNRQANKTIVQMIKTIISMDPKDPHLVVKCARTLMTLPIMVRDFNLGKQYLIKAFDMAPNDVTVLKSIEKTIEVYKDISKKQRPSRTTETKKNHPPLKNKTQKLGMDLGLIVTKQMNGEDPIPYLINLISKYDGLDKSKIIAQLCSYIILFTNNLRSGVEEFIKLIEQPGIANNFIITQHFSSFGSKKFHLAELICNEIRLATNSSSTAPADMLYFFKMLTKIMETCNLQMKDVDSSSKTKIIDSSVKSSFPNTTHQSETGSSDNESVEQVSVKRRTLFNNVSKKQKPKSNKKKRKQLPAKNKISKLGTDIGFIVKKQRNGEDPVPLLTNLLSKYDGEYKLKIKAQLCSYTILFENNLRSGVEQFIKLIEQSEIVSNDVITKHVSAFGSKTFSLPELICNEIRLITNLSGTSSDMLYYFKMLTKIIETCNLKLNEVDSSMKSKLVIDSSVYLSNVYCCSMSTVYRPYDYTYILL</sequence>
<evidence type="ECO:0000256" key="1">
    <source>
        <dbReference type="SAM" id="MobiDB-lite"/>
    </source>
</evidence>
<feature type="region of interest" description="Disordered" evidence="1">
    <location>
        <begin position="229"/>
        <end position="248"/>
    </location>
</feature>
<dbReference type="SUPFAM" id="SSF48439">
    <property type="entry name" value="Protein prenylyltransferase"/>
    <property type="match status" value="1"/>
</dbReference>
<comment type="caution">
    <text evidence="2">The sequence shown here is derived from an EMBL/GenBank/DDBJ whole genome shotgun (WGS) entry which is preliminary data.</text>
</comment>
<feature type="compositionally biased region" description="Basic residues" evidence="1">
    <location>
        <begin position="434"/>
        <end position="448"/>
    </location>
</feature>
<keyword evidence="3" id="KW-1185">Reference proteome</keyword>
<dbReference type="Proteomes" id="UP001160148">
    <property type="component" value="Unassembled WGS sequence"/>
</dbReference>
<protein>
    <submittedName>
        <fullName evidence="2">Uncharacterized protein</fullName>
    </submittedName>
</protein>
<evidence type="ECO:0000313" key="2">
    <source>
        <dbReference type="EMBL" id="CAI6350150.1"/>
    </source>
</evidence>
<dbReference type="AlphaFoldDB" id="A0AAV0W2U3"/>
<evidence type="ECO:0000313" key="3">
    <source>
        <dbReference type="Proteomes" id="UP001160148"/>
    </source>
</evidence>